<dbReference type="EMBL" id="VSSQ01005097">
    <property type="protein sequence ID" value="MPM27835.1"/>
    <property type="molecule type" value="Genomic_DNA"/>
</dbReference>
<feature type="transmembrane region" description="Helical" evidence="6">
    <location>
        <begin position="33"/>
        <end position="50"/>
    </location>
</feature>
<feature type="transmembrane region" description="Helical" evidence="6">
    <location>
        <begin position="200"/>
        <end position="223"/>
    </location>
</feature>
<dbReference type="InterPro" id="IPR051449">
    <property type="entry name" value="ABC-2_transporter_component"/>
</dbReference>
<evidence type="ECO:0000256" key="5">
    <source>
        <dbReference type="ARBA" id="ARBA00023136"/>
    </source>
</evidence>
<protein>
    <submittedName>
        <fullName evidence="8">Putative multidrug ABC transporter permease YbhR</fullName>
    </submittedName>
</protein>
<feature type="transmembrane region" description="Helical" evidence="6">
    <location>
        <begin position="244"/>
        <end position="270"/>
    </location>
</feature>
<evidence type="ECO:0000256" key="3">
    <source>
        <dbReference type="ARBA" id="ARBA00022692"/>
    </source>
</evidence>
<evidence type="ECO:0000256" key="1">
    <source>
        <dbReference type="ARBA" id="ARBA00004651"/>
    </source>
</evidence>
<evidence type="ECO:0000256" key="4">
    <source>
        <dbReference type="ARBA" id="ARBA00022989"/>
    </source>
</evidence>
<keyword evidence="5 6" id="KW-0472">Membrane</keyword>
<dbReference type="PANTHER" id="PTHR30294:SF46">
    <property type="entry name" value="ABC TRANSPORTER PERMEASE"/>
    <property type="match status" value="1"/>
</dbReference>
<feature type="transmembrane region" description="Helical" evidence="6">
    <location>
        <begin position="314"/>
        <end position="332"/>
    </location>
</feature>
<dbReference type="Pfam" id="PF12698">
    <property type="entry name" value="ABC2_membrane_3"/>
    <property type="match status" value="1"/>
</dbReference>
<comment type="subcellular location">
    <subcellularLocation>
        <location evidence="1">Cell membrane</location>
        <topology evidence="1">Multi-pass membrane protein</topology>
    </subcellularLocation>
</comment>
<dbReference type="AlphaFoldDB" id="A0A644YGY4"/>
<reference evidence="8" key="1">
    <citation type="submission" date="2019-08" db="EMBL/GenBank/DDBJ databases">
        <authorList>
            <person name="Kucharzyk K."/>
            <person name="Murdoch R.W."/>
            <person name="Higgins S."/>
            <person name="Loffler F."/>
        </authorList>
    </citation>
    <scope>NUCLEOTIDE SEQUENCE</scope>
</reference>
<keyword evidence="2" id="KW-1003">Cell membrane</keyword>
<feature type="transmembrane region" description="Helical" evidence="6">
    <location>
        <begin position="282"/>
        <end position="307"/>
    </location>
</feature>
<evidence type="ECO:0000256" key="2">
    <source>
        <dbReference type="ARBA" id="ARBA00022475"/>
    </source>
</evidence>
<sequence>MKSKKSKNSFVGNALKDLFDVFRGEFVHVFKDSGVMIIFFFAGILYPLLYNGIYKNEYVYQIPIAIVDESSSAESREFIRKVNATREVEVAYKCINLEEAKELFNQRKVNGVIYIPRDYHVKLRNMEQATISIYNDMSSFLYYKGLMMAVNYTMLDESHKIQIERYNSAGVAGEQAEQIVKPIPYNDVVFYNPGNGFTSFLIPAILVLIIHQTLFFGIGMLAGTAREENRHHTLVPEHLRGNGIFRVIIGKALCYFVIYAAISAYVLGFVPKLFGLPHIGNIWTLFHLLVPFLFATIFFSMTISVFVKNRETGLITFLFFTLILLFLSGFSWPRSNMPTFWVYVSYLFPSTHGIQGYIKINTMAAELRHVRFEYIGLWIQTGVYFILASGTLLLTLRKEKKRLEQD</sequence>
<keyword evidence="3 6" id="KW-0812">Transmembrane</keyword>
<evidence type="ECO:0000313" key="8">
    <source>
        <dbReference type="EMBL" id="MPM27835.1"/>
    </source>
</evidence>
<comment type="caution">
    <text evidence="8">The sequence shown here is derived from an EMBL/GenBank/DDBJ whole genome shotgun (WGS) entry which is preliminary data.</text>
</comment>
<feature type="transmembrane region" description="Helical" evidence="6">
    <location>
        <begin position="375"/>
        <end position="396"/>
    </location>
</feature>
<keyword evidence="4 6" id="KW-1133">Transmembrane helix</keyword>
<dbReference type="GO" id="GO:0140359">
    <property type="term" value="F:ABC-type transporter activity"/>
    <property type="evidence" value="ECO:0007669"/>
    <property type="project" value="InterPro"/>
</dbReference>
<dbReference type="Gene3D" id="3.40.1710.10">
    <property type="entry name" value="abc type-2 transporter like domain"/>
    <property type="match status" value="1"/>
</dbReference>
<organism evidence="8">
    <name type="scientific">bioreactor metagenome</name>
    <dbReference type="NCBI Taxonomy" id="1076179"/>
    <lineage>
        <taxon>unclassified sequences</taxon>
        <taxon>metagenomes</taxon>
        <taxon>ecological metagenomes</taxon>
    </lineage>
</organism>
<name>A0A644YGY4_9ZZZZ</name>
<dbReference type="InterPro" id="IPR013525">
    <property type="entry name" value="ABC2_TM"/>
</dbReference>
<dbReference type="GO" id="GO:0005886">
    <property type="term" value="C:plasma membrane"/>
    <property type="evidence" value="ECO:0007669"/>
    <property type="project" value="UniProtKB-SubCell"/>
</dbReference>
<evidence type="ECO:0000259" key="7">
    <source>
        <dbReference type="Pfam" id="PF12698"/>
    </source>
</evidence>
<evidence type="ECO:0000256" key="6">
    <source>
        <dbReference type="SAM" id="Phobius"/>
    </source>
</evidence>
<accession>A0A644YGY4</accession>
<proteinExistence type="predicted"/>
<feature type="domain" description="ABC-2 type transporter transmembrane" evidence="7">
    <location>
        <begin position="36"/>
        <end position="388"/>
    </location>
</feature>
<dbReference type="PANTHER" id="PTHR30294">
    <property type="entry name" value="MEMBRANE COMPONENT OF ABC TRANSPORTER YHHJ-RELATED"/>
    <property type="match status" value="1"/>
</dbReference>
<gene>
    <name evidence="8" type="primary">ybhR_22</name>
    <name evidence="8" type="ORF">SDC9_74349</name>
</gene>